<dbReference type="GO" id="GO:0017168">
    <property type="term" value="F:5-oxoprolinase (ATP-hydrolyzing) activity"/>
    <property type="evidence" value="ECO:0007669"/>
    <property type="project" value="UniProtKB-EC"/>
</dbReference>
<comment type="caution">
    <text evidence="1">The sequence shown here is derived from an EMBL/GenBank/DDBJ whole genome shotgun (WGS) entry which is preliminary data.</text>
</comment>
<dbReference type="PANTHER" id="PTHR30292">
    <property type="entry name" value="UNCHARACTERIZED PROTEIN YBGL-RELATED"/>
    <property type="match status" value="1"/>
</dbReference>
<dbReference type="Pfam" id="PF03746">
    <property type="entry name" value="LamB_YcsF"/>
    <property type="match status" value="1"/>
</dbReference>
<dbReference type="PANTHER" id="PTHR30292:SF0">
    <property type="entry name" value="5-OXOPROLINASE SUBUNIT A"/>
    <property type="match status" value="1"/>
</dbReference>
<sequence>MDLNADLGEGGAHDAAILAIVSSANIACGGHTGDAETMRIAIRLAKDHGVRIGAHPSFLDRDNFGRSPQHPPAELLFTQLCKQVDDLINIAEQENYGVTHLKPHGALYNQAADDPLLAEVLIRVIQHCDPNLSLFGLAGSNLLQLAQASGIKIKAEAFADRRYNSDGSLRARRFADACIDQDEEAVQQVLRLIRHQELCSIDGHLIHIKADTFCVHGDGAHAVQLLSSIRQQLIACGYQIGSQS</sequence>
<dbReference type="EMBL" id="JACOFU010000007">
    <property type="protein sequence ID" value="MBC3832954.1"/>
    <property type="molecule type" value="Genomic_DNA"/>
</dbReference>
<evidence type="ECO:0000313" key="2">
    <source>
        <dbReference type="Proteomes" id="UP000643610"/>
    </source>
</evidence>
<dbReference type="InterPro" id="IPR011330">
    <property type="entry name" value="Glyco_hydro/deAcase_b/a-brl"/>
</dbReference>
<dbReference type="EC" id="3.5.2.9" evidence="1"/>
<dbReference type="CDD" id="cd10801">
    <property type="entry name" value="LamB_YcsF_like_1"/>
    <property type="match status" value="1"/>
</dbReference>
<dbReference type="NCBIfam" id="NF003816">
    <property type="entry name" value="PRK05406.1-5"/>
    <property type="match status" value="1"/>
</dbReference>
<dbReference type="SUPFAM" id="SSF88713">
    <property type="entry name" value="Glycoside hydrolase/deacetylase"/>
    <property type="match status" value="1"/>
</dbReference>
<name>A0ABR6XU19_9BURK</name>
<gene>
    <name evidence="1" type="primary">pxpA</name>
    <name evidence="1" type="ORF">H8K33_15705</name>
</gene>
<organism evidence="1 2">
    <name type="scientific">Undibacterium amnicola</name>
    <dbReference type="NCBI Taxonomy" id="1834038"/>
    <lineage>
        <taxon>Bacteria</taxon>
        <taxon>Pseudomonadati</taxon>
        <taxon>Pseudomonadota</taxon>
        <taxon>Betaproteobacteria</taxon>
        <taxon>Burkholderiales</taxon>
        <taxon>Oxalobacteraceae</taxon>
        <taxon>Undibacterium</taxon>
    </lineage>
</organism>
<evidence type="ECO:0000313" key="1">
    <source>
        <dbReference type="EMBL" id="MBC3832954.1"/>
    </source>
</evidence>
<keyword evidence="1" id="KW-0378">Hydrolase</keyword>
<accession>A0ABR6XU19</accession>
<dbReference type="Proteomes" id="UP000643610">
    <property type="component" value="Unassembled WGS sequence"/>
</dbReference>
<protein>
    <submittedName>
        <fullName evidence="1">5-oxoprolinase subunit PxpA</fullName>
        <ecNumber evidence="1">3.5.2.9</ecNumber>
    </submittedName>
</protein>
<proteinExistence type="predicted"/>
<dbReference type="InterPro" id="IPR005501">
    <property type="entry name" value="LamB/YcsF/PxpA-like"/>
</dbReference>
<reference evidence="1 2" key="1">
    <citation type="submission" date="2020-08" db="EMBL/GenBank/DDBJ databases">
        <title>Novel species isolated from subtropical streams in China.</title>
        <authorList>
            <person name="Lu H."/>
        </authorList>
    </citation>
    <scope>NUCLEOTIDE SEQUENCE [LARGE SCALE GENOMIC DNA]</scope>
    <source>
        <strain evidence="1 2">KCTC 52442</strain>
    </source>
</reference>
<dbReference type="Gene3D" id="3.20.20.370">
    <property type="entry name" value="Glycoside hydrolase/deacetylase"/>
    <property type="match status" value="1"/>
</dbReference>
<dbReference type="NCBIfam" id="NF003814">
    <property type="entry name" value="PRK05406.1-3"/>
    <property type="match status" value="1"/>
</dbReference>
<keyword evidence="2" id="KW-1185">Reference proteome</keyword>